<sequence>MDISLPSRDALKAQAKRMRAALTDAGTPITHAAALEAVAAQWGFRDWNTAQAAAGDAPRRRFQIGEEVHGRYLGQNFTGQIKASAEMGHNWRLTIVFDEAVDVVTSVHFSNFRKQVNCTVNSQGVSAAATSDGEPQMRILSR</sequence>
<feature type="domain" description="Glyoxalase-related protein" evidence="1">
    <location>
        <begin position="1"/>
        <end position="139"/>
    </location>
</feature>
<dbReference type="EMBL" id="QFVT01000002">
    <property type="protein sequence ID" value="PYC48737.1"/>
    <property type="molecule type" value="Genomic_DNA"/>
</dbReference>
<name>A0A2V4NQJ1_9RHOB</name>
<evidence type="ECO:0000313" key="2">
    <source>
        <dbReference type="EMBL" id="PYC48737.1"/>
    </source>
</evidence>
<dbReference type="Proteomes" id="UP000248012">
    <property type="component" value="Unassembled WGS sequence"/>
</dbReference>
<evidence type="ECO:0000313" key="3">
    <source>
        <dbReference type="Proteomes" id="UP000248012"/>
    </source>
</evidence>
<dbReference type="AlphaFoldDB" id="A0A2V4NQJ1"/>
<dbReference type="InterPro" id="IPR045517">
    <property type="entry name" value="Glyoxalase_8"/>
</dbReference>
<evidence type="ECO:0000259" key="1">
    <source>
        <dbReference type="Pfam" id="PF20066"/>
    </source>
</evidence>
<dbReference type="OrthoDB" id="7350221at2"/>
<organism evidence="2 3">
    <name type="scientific">Litorivita pollutaquae</name>
    <dbReference type="NCBI Taxonomy" id="2200892"/>
    <lineage>
        <taxon>Bacteria</taxon>
        <taxon>Pseudomonadati</taxon>
        <taxon>Pseudomonadota</taxon>
        <taxon>Alphaproteobacteria</taxon>
        <taxon>Rhodobacterales</taxon>
        <taxon>Paracoccaceae</taxon>
        <taxon>Litorivita</taxon>
    </lineage>
</organism>
<protein>
    <recommendedName>
        <fullName evidence="1">Glyoxalase-related protein domain-containing protein</fullName>
    </recommendedName>
</protein>
<comment type="caution">
    <text evidence="2">The sequence shown here is derived from an EMBL/GenBank/DDBJ whole genome shotgun (WGS) entry which is preliminary data.</text>
</comment>
<gene>
    <name evidence="2" type="ORF">DI396_01110</name>
</gene>
<proteinExistence type="predicted"/>
<dbReference type="Pfam" id="PF20066">
    <property type="entry name" value="Glyoxalase_8"/>
    <property type="match status" value="1"/>
</dbReference>
<dbReference type="RefSeq" id="WP_110794318.1">
    <property type="nucleotide sequence ID" value="NZ_KZ826481.1"/>
</dbReference>
<accession>A0A2V4NQJ1</accession>
<keyword evidence="3" id="KW-1185">Reference proteome</keyword>
<reference evidence="2 3" key="1">
    <citation type="submission" date="2018-05" db="EMBL/GenBank/DDBJ databases">
        <title>Oceanovita maritima gen. nov., sp. nov., a marine bacterium in the family Rhodobacteraceae isolated from surface seawater of Lundu port Xiamen, China.</title>
        <authorList>
            <person name="Hetharua B.H."/>
            <person name="Min D."/>
            <person name="Liao H."/>
            <person name="Tian Y."/>
        </authorList>
    </citation>
    <scope>NUCLEOTIDE SEQUENCE [LARGE SCALE GENOMIC DNA]</scope>
    <source>
        <strain evidence="2 3">FSX-11</strain>
    </source>
</reference>